<dbReference type="InterPro" id="IPR035919">
    <property type="entry name" value="EAL_sf"/>
</dbReference>
<dbReference type="EMBL" id="OCNK01000001">
    <property type="protein sequence ID" value="SOD94562.1"/>
    <property type="molecule type" value="Genomic_DNA"/>
</dbReference>
<organism evidence="4 5">
    <name type="scientific">Blastococcus haudaquaticus</name>
    <dbReference type="NCBI Taxonomy" id="1938745"/>
    <lineage>
        <taxon>Bacteria</taxon>
        <taxon>Bacillati</taxon>
        <taxon>Actinomycetota</taxon>
        <taxon>Actinomycetes</taxon>
        <taxon>Geodermatophilales</taxon>
        <taxon>Geodermatophilaceae</taxon>
        <taxon>Blastococcus</taxon>
    </lineage>
</organism>
<dbReference type="InterPro" id="IPR001633">
    <property type="entry name" value="EAL_dom"/>
</dbReference>
<evidence type="ECO:0000259" key="2">
    <source>
        <dbReference type="PROSITE" id="PS50883"/>
    </source>
</evidence>
<feature type="domain" description="EAL" evidence="2">
    <location>
        <begin position="432"/>
        <end position="686"/>
    </location>
</feature>
<dbReference type="PANTHER" id="PTHR44757">
    <property type="entry name" value="DIGUANYLATE CYCLASE DGCP"/>
    <property type="match status" value="1"/>
</dbReference>
<feature type="transmembrane region" description="Helical" evidence="1">
    <location>
        <begin position="217"/>
        <end position="237"/>
    </location>
</feature>
<dbReference type="Gene3D" id="3.30.70.270">
    <property type="match status" value="1"/>
</dbReference>
<dbReference type="InterPro" id="IPR029787">
    <property type="entry name" value="Nucleotide_cyclase"/>
</dbReference>
<dbReference type="FunFam" id="3.30.70.270:FF:000001">
    <property type="entry name" value="Diguanylate cyclase domain protein"/>
    <property type="match status" value="1"/>
</dbReference>
<reference evidence="5" key="1">
    <citation type="submission" date="2017-09" db="EMBL/GenBank/DDBJ databases">
        <authorList>
            <person name="Varghese N."/>
            <person name="Submissions S."/>
        </authorList>
    </citation>
    <scope>NUCLEOTIDE SEQUENCE [LARGE SCALE GENOMIC DNA]</scope>
    <source>
        <strain evidence="5">DSM 44270</strain>
    </source>
</reference>
<dbReference type="CDD" id="cd01949">
    <property type="entry name" value="GGDEF"/>
    <property type="match status" value="1"/>
</dbReference>
<gene>
    <name evidence="4" type="ORF">SAMN06272739_0900</name>
</gene>
<dbReference type="Pfam" id="PF00563">
    <property type="entry name" value="EAL"/>
    <property type="match status" value="1"/>
</dbReference>
<feature type="transmembrane region" description="Helical" evidence="1">
    <location>
        <begin position="29"/>
        <end position="52"/>
    </location>
</feature>
<dbReference type="CDD" id="cd01948">
    <property type="entry name" value="EAL"/>
    <property type="match status" value="1"/>
</dbReference>
<dbReference type="Proteomes" id="UP000219482">
    <property type="component" value="Unassembled WGS sequence"/>
</dbReference>
<dbReference type="Gene3D" id="3.20.20.450">
    <property type="entry name" value="EAL domain"/>
    <property type="match status" value="1"/>
</dbReference>
<dbReference type="SUPFAM" id="SSF55073">
    <property type="entry name" value="Nucleotide cyclase"/>
    <property type="match status" value="1"/>
</dbReference>
<keyword evidence="1" id="KW-0472">Membrane</keyword>
<proteinExistence type="predicted"/>
<accession>A0A286GGF2</accession>
<name>A0A286GGF2_9ACTN</name>
<dbReference type="InterPro" id="IPR000160">
    <property type="entry name" value="GGDEF_dom"/>
</dbReference>
<keyword evidence="1" id="KW-1133">Transmembrane helix</keyword>
<dbReference type="InterPro" id="IPR043128">
    <property type="entry name" value="Rev_trsase/Diguanyl_cyclase"/>
</dbReference>
<evidence type="ECO:0000259" key="3">
    <source>
        <dbReference type="PROSITE" id="PS50887"/>
    </source>
</evidence>
<dbReference type="PANTHER" id="PTHR44757:SF2">
    <property type="entry name" value="BIOFILM ARCHITECTURE MAINTENANCE PROTEIN MBAA"/>
    <property type="match status" value="1"/>
</dbReference>
<dbReference type="NCBIfam" id="TIGR00254">
    <property type="entry name" value="GGDEF"/>
    <property type="match status" value="1"/>
</dbReference>
<keyword evidence="5" id="KW-1185">Reference proteome</keyword>
<dbReference type="AlphaFoldDB" id="A0A286GGF2"/>
<dbReference type="SMART" id="SM00267">
    <property type="entry name" value="GGDEF"/>
    <property type="match status" value="1"/>
</dbReference>
<dbReference type="InterPro" id="IPR052155">
    <property type="entry name" value="Biofilm_reg_signaling"/>
</dbReference>
<keyword evidence="1" id="KW-0812">Transmembrane</keyword>
<sequence>MAAPELKHEGPRSDRQVMSFLRRARSTSLLTRFGAVSLLLTIAVGAVLSSVLGEAIAERARQQAEWTAIVTVRLGLQQQLTPQELAEGFDPERLASVAAAVNTAAAGLQDGSSLDDLDPVELKIFNRAREIVFSNESDRIGAVSESHELDDALAGKVVSGFSHSHDDSAGSEDGERVMLEVYVPVQYDGSSSPDGAMELYLPYAPVAAAVAEDVRTMTIALVVCLTVFYLVVFRLIASASRKLRHQTDELHSSAERDRHQATHDALTGLPNRELLRDRLDQSLAAAARSAGEVALLLIDLDRFKEINDTLGHSYGDKLLRQVGPRLQSVLRDGDTVARLGGDEFAVLLPLVDGVAEAEQVAERLREALHRPFDVDGVSLDVEASVGMAISPWHGTDSEALLRNSDIAMYVAKEMKAGAVVFEPDEHVTTSSGLTVLGDLRRALEGGDELFLHYQPKYTLDGERIEGMEALLRWQHPTQGLIPPGDFIPAAEGTGIILRLTEHVLDLALAQLRLWLDAGRAVPVAVNLSTRCLLDAGLPDLVERLLTGHGVPAALLRLEVTESAVMGDAARCMEVLQRLHDLGVKLSIDDFGTGYSSMAYLRRLPVDELKIDRSFVLGMTTTAHDAVLVRTAIDLGHNLGLTVVAEGVEEQAHVTLLRELGCDVAQGYHFARPMGAEQMTELLVATGTLHDVHRPADTRS</sequence>
<evidence type="ECO:0000313" key="4">
    <source>
        <dbReference type="EMBL" id="SOD94562.1"/>
    </source>
</evidence>
<protein>
    <submittedName>
        <fullName evidence="4">Diguanylate cyclase (GGDEF) domain-containing protein</fullName>
    </submittedName>
</protein>
<feature type="domain" description="GGDEF" evidence="3">
    <location>
        <begin position="291"/>
        <end position="423"/>
    </location>
</feature>
<dbReference type="PROSITE" id="PS50883">
    <property type="entry name" value="EAL"/>
    <property type="match status" value="1"/>
</dbReference>
<evidence type="ECO:0000313" key="5">
    <source>
        <dbReference type="Proteomes" id="UP000219482"/>
    </source>
</evidence>
<dbReference type="SMART" id="SM00052">
    <property type="entry name" value="EAL"/>
    <property type="match status" value="1"/>
</dbReference>
<evidence type="ECO:0000256" key="1">
    <source>
        <dbReference type="SAM" id="Phobius"/>
    </source>
</evidence>
<dbReference type="Pfam" id="PF00990">
    <property type="entry name" value="GGDEF"/>
    <property type="match status" value="1"/>
</dbReference>
<dbReference type="SUPFAM" id="SSF141868">
    <property type="entry name" value="EAL domain-like"/>
    <property type="match status" value="1"/>
</dbReference>
<dbReference type="PROSITE" id="PS50887">
    <property type="entry name" value="GGDEF"/>
    <property type="match status" value="1"/>
</dbReference>